<comment type="caution">
    <text evidence="3">The sequence shown here is derived from an EMBL/GenBank/DDBJ whole genome shotgun (WGS) entry which is preliminary data.</text>
</comment>
<dbReference type="Gene3D" id="3.40.50.2000">
    <property type="entry name" value="Glycogen Phosphorylase B"/>
    <property type="match status" value="2"/>
</dbReference>
<dbReference type="SUPFAM" id="SSF53756">
    <property type="entry name" value="UDP-Glycosyltransferase/glycogen phosphorylase"/>
    <property type="match status" value="1"/>
</dbReference>
<evidence type="ECO:0000313" key="4">
    <source>
        <dbReference type="Proteomes" id="UP000729701"/>
    </source>
</evidence>
<reference evidence="3" key="1">
    <citation type="submission" date="2021-05" db="EMBL/GenBank/DDBJ databases">
        <authorList>
            <person name="Pietrasiak N."/>
            <person name="Ward R."/>
            <person name="Stajich J.E."/>
            <person name="Kurbessoian T."/>
        </authorList>
    </citation>
    <scope>NUCLEOTIDE SEQUENCE</scope>
    <source>
        <strain evidence="3">GSE-NOS-MK-12-04C</strain>
    </source>
</reference>
<dbReference type="Pfam" id="PF00534">
    <property type="entry name" value="Glycos_transf_1"/>
    <property type="match status" value="1"/>
</dbReference>
<evidence type="ECO:0000313" key="3">
    <source>
        <dbReference type="EMBL" id="MBW4666638.1"/>
    </source>
</evidence>
<dbReference type="EMBL" id="JAHHGZ010000003">
    <property type="protein sequence ID" value="MBW4666638.1"/>
    <property type="molecule type" value="Genomic_DNA"/>
</dbReference>
<feature type="domain" description="Glycosyl transferase family 1" evidence="2">
    <location>
        <begin position="168"/>
        <end position="320"/>
    </location>
</feature>
<gene>
    <name evidence="3" type="ORF">KME60_04140</name>
</gene>
<evidence type="ECO:0000256" key="1">
    <source>
        <dbReference type="ARBA" id="ARBA00022679"/>
    </source>
</evidence>
<sequence>MQICLHSSQFFPVIGGIPQVSDTLANYWLKRGHSVIVVTDTPATDEQDEVFNFPVIRCPDSTTLKYLLSNSDVIISKGYSLKHLIPWLLSRKPIIWIHPMYIPELIRLNPKNWRSWFRTVFSRAMLPLAASHVYVSQAIKQQIGSPNGVVIYNPIAACFRVLTDVTIENDFAFFGRMDPEKGVDVLLRALAICKLKGKVYSLDLYGKGPALIEWQELANNLGIASQTRWYPFLRGEALVKAMNAAGAVVMPSLWIEPMGLVAVEAMACGKAVIGSRQGGLGEVLEGYGMTFENGNVEQLAECMMQLKENPDLQHSLEKKGCARSQDFATDVIGSQYLQLIERVSKK</sequence>
<protein>
    <submittedName>
        <fullName evidence="3">Glycosyltransferase family 4 protein</fullName>
    </submittedName>
</protein>
<evidence type="ECO:0000259" key="2">
    <source>
        <dbReference type="Pfam" id="PF00534"/>
    </source>
</evidence>
<dbReference type="PANTHER" id="PTHR46401">
    <property type="entry name" value="GLYCOSYLTRANSFERASE WBBK-RELATED"/>
    <property type="match status" value="1"/>
</dbReference>
<dbReference type="GO" id="GO:0016757">
    <property type="term" value="F:glycosyltransferase activity"/>
    <property type="evidence" value="ECO:0007669"/>
    <property type="project" value="InterPro"/>
</dbReference>
<dbReference type="GO" id="GO:0009103">
    <property type="term" value="P:lipopolysaccharide biosynthetic process"/>
    <property type="evidence" value="ECO:0007669"/>
    <property type="project" value="TreeGrafter"/>
</dbReference>
<dbReference type="InterPro" id="IPR001296">
    <property type="entry name" value="Glyco_trans_1"/>
</dbReference>
<reference evidence="3" key="2">
    <citation type="journal article" date="2022" name="Microbiol. Resour. Announc.">
        <title>Metagenome Sequencing to Explore Phylogenomics of Terrestrial Cyanobacteria.</title>
        <authorList>
            <person name="Ward R.D."/>
            <person name="Stajich J.E."/>
            <person name="Johansen J.R."/>
            <person name="Huntemann M."/>
            <person name="Clum A."/>
            <person name="Foster B."/>
            <person name="Foster B."/>
            <person name="Roux S."/>
            <person name="Palaniappan K."/>
            <person name="Varghese N."/>
            <person name="Mukherjee S."/>
            <person name="Reddy T.B.K."/>
            <person name="Daum C."/>
            <person name="Copeland A."/>
            <person name="Chen I.A."/>
            <person name="Ivanova N.N."/>
            <person name="Kyrpides N.C."/>
            <person name="Shapiro N."/>
            <person name="Eloe-Fadrosh E.A."/>
            <person name="Pietrasiak N."/>
        </authorList>
    </citation>
    <scope>NUCLEOTIDE SEQUENCE</scope>
    <source>
        <strain evidence="3">GSE-NOS-MK-12-04C</strain>
    </source>
</reference>
<dbReference type="Proteomes" id="UP000729701">
    <property type="component" value="Unassembled WGS sequence"/>
</dbReference>
<proteinExistence type="predicted"/>
<dbReference type="PANTHER" id="PTHR46401:SF2">
    <property type="entry name" value="GLYCOSYLTRANSFERASE WBBK-RELATED"/>
    <property type="match status" value="1"/>
</dbReference>
<keyword evidence="1" id="KW-0808">Transferase</keyword>
<dbReference type="CDD" id="cd03801">
    <property type="entry name" value="GT4_PimA-like"/>
    <property type="match status" value="1"/>
</dbReference>
<dbReference type="AlphaFoldDB" id="A0A951QKE3"/>
<name>A0A951QKE3_9CYAN</name>
<organism evidence="3 4">
    <name type="scientific">Cyanomargarita calcarea GSE-NOS-MK-12-04C</name>
    <dbReference type="NCBI Taxonomy" id="2839659"/>
    <lineage>
        <taxon>Bacteria</taxon>
        <taxon>Bacillati</taxon>
        <taxon>Cyanobacteriota</taxon>
        <taxon>Cyanophyceae</taxon>
        <taxon>Nostocales</taxon>
        <taxon>Cyanomargaritaceae</taxon>
        <taxon>Cyanomargarita</taxon>
    </lineage>
</organism>
<accession>A0A951QKE3</accession>